<sequence length="83" mass="9475">MFSYRGANDYMLDEMERALDDALCIVKRTLEFNVVLSVNAAKDATDLVAKLRAYHHTAQTKADKMKKLFTVLMFETASLKPMK</sequence>
<protein>
    <submittedName>
        <fullName evidence="1">Uncharacterized protein</fullName>
    </submittedName>
</protein>
<dbReference type="EMBL" id="JAJJMB010003518">
    <property type="protein sequence ID" value="KAI3947299.1"/>
    <property type="molecule type" value="Genomic_DNA"/>
</dbReference>
<dbReference type="AlphaFoldDB" id="A0AAD4T915"/>
<dbReference type="SUPFAM" id="SSF54849">
    <property type="entry name" value="GroEL-intermediate domain like"/>
    <property type="match status" value="1"/>
</dbReference>
<name>A0AAD4T915_9MAGN</name>
<evidence type="ECO:0000313" key="2">
    <source>
        <dbReference type="Proteomes" id="UP001202328"/>
    </source>
</evidence>
<gene>
    <name evidence="1" type="ORF">MKW98_030885</name>
</gene>
<keyword evidence="2" id="KW-1185">Reference proteome</keyword>
<comment type="caution">
    <text evidence="1">The sequence shown here is derived from an EMBL/GenBank/DDBJ whole genome shotgun (WGS) entry which is preliminary data.</text>
</comment>
<proteinExistence type="predicted"/>
<dbReference type="InterPro" id="IPR027410">
    <property type="entry name" value="TCP-1-like_intermed_sf"/>
</dbReference>
<accession>A0AAD4T915</accession>
<dbReference type="Proteomes" id="UP001202328">
    <property type="component" value="Unassembled WGS sequence"/>
</dbReference>
<reference evidence="1" key="1">
    <citation type="submission" date="2022-04" db="EMBL/GenBank/DDBJ databases">
        <title>A functionally conserved STORR gene fusion in Papaver species that diverged 16.8 million years ago.</title>
        <authorList>
            <person name="Catania T."/>
        </authorList>
    </citation>
    <scope>NUCLEOTIDE SEQUENCE</scope>
    <source>
        <strain evidence="1">S-188037</strain>
    </source>
</reference>
<dbReference type="Gene3D" id="3.30.260.10">
    <property type="entry name" value="TCP-1-like chaperonin intermediate domain"/>
    <property type="match status" value="1"/>
</dbReference>
<organism evidence="1 2">
    <name type="scientific">Papaver atlanticum</name>
    <dbReference type="NCBI Taxonomy" id="357466"/>
    <lineage>
        <taxon>Eukaryota</taxon>
        <taxon>Viridiplantae</taxon>
        <taxon>Streptophyta</taxon>
        <taxon>Embryophyta</taxon>
        <taxon>Tracheophyta</taxon>
        <taxon>Spermatophyta</taxon>
        <taxon>Magnoliopsida</taxon>
        <taxon>Ranunculales</taxon>
        <taxon>Papaveraceae</taxon>
        <taxon>Papaveroideae</taxon>
        <taxon>Papaver</taxon>
    </lineage>
</organism>
<evidence type="ECO:0000313" key="1">
    <source>
        <dbReference type="EMBL" id="KAI3947299.1"/>
    </source>
</evidence>